<comment type="caution">
    <text evidence="2">The sequence shown here is derived from an EMBL/GenBank/DDBJ whole genome shotgun (WGS) entry which is preliminary data.</text>
</comment>
<protein>
    <submittedName>
        <fullName evidence="2">Type 1 periplasmic binding fold superfamily protein</fullName>
    </submittedName>
</protein>
<evidence type="ECO:0000256" key="1">
    <source>
        <dbReference type="SAM" id="SignalP"/>
    </source>
</evidence>
<accession>A0ABU3LFZ1</accession>
<organism evidence="2 3">
    <name type="scientific">Asprobacillus argus</name>
    <dbReference type="NCBI Taxonomy" id="3076534"/>
    <lineage>
        <taxon>Bacteria</taxon>
        <taxon>Pseudomonadati</taxon>
        <taxon>Bacteroidota</taxon>
        <taxon>Flavobacteriia</taxon>
        <taxon>Flavobacteriales</taxon>
        <taxon>Flavobacteriaceae</taxon>
        <taxon>Asprobacillus</taxon>
    </lineage>
</organism>
<feature type="signal peptide" evidence="1">
    <location>
        <begin position="1"/>
        <end position="20"/>
    </location>
</feature>
<dbReference type="EMBL" id="JAVTTO010000002">
    <property type="protein sequence ID" value="MDT7832104.1"/>
    <property type="molecule type" value="Genomic_DNA"/>
</dbReference>
<dbReference type="PROSITE" id="PS51257">
    <property type="entry name" value="PROKAR_LIPOPROTEIN"/>
    <property type="match status" value="1"/>
</dbReference>
<feature type="chain" id="PRO_5047140459" evidence="1">
    <location>
        <begin position="21"/>
        <end position="186"/>
    </location>
</feature>
<evidence type="ECO:0000313" key="2">
    <source>
        <dbReference type="EMBL" id="MDT7832104.1"/>
    </source>
</evidence>
<evidence type="ECO:0000313" key="3">
    <source>
        <dbReference type="Proteomes" id="UP001257277"/>
    </source>
</evidence>
<keyword evidence="3" id="KW-1185">Reference proteome</keyword>
<proteinExistence type="predicted"/>
<reference evidence="2 3" key="1">
    <citation type="submission" date="2023-09" db="EMBL/GenBank/DDBJ databases">
        <title>Novel taxa isolated from Blanes Bay.</title>
        <authorList>
            <person name="Rey-Velasco X."/>
            <person name="Lucena T."/>
        </authorList>
    </citation>
    <scope>NUCLEOTIDE SEQUENCE [LARGE SCALE GENOMIC DNA]</scope>
    <source>
        <strain evidence="2 3">S356</strain>
    </source>
</reference>
<dbReference type="Proteomes" id="UP001257277">
    <property type="component" value="Unassembled WGS sequence"/>
</dbReference>
<dbReference type="RefSeq" id="WP_349241355.1">
    <property type="nucleotide sequence ID" value="NZ_JAVTTO010000002.1"/>
</dbReference>
<gene>
    <name evidence="2" type="ORF">RQM59_06910</name>
</gene>
<name>A0ABU3LFZ1_9FLAO</name>
<sequence length="186" mass="19628">MKNFKLLTLLFIATTVFVSCNDSDPVPVNEEEVITTLIATLTPQGGVTDITLQSQDLDGDGPNAPVITVSGNLAANTTYNGILRVLNETETPAENVTLEVESEGDEHQFFFTSDNNLVSSAYTDMDANGRPIGITFTLTTTNAGTGNLTITLRHEPVKTATGVSAGDITNAGGETDIEATFAITVQ</sequence>
<keyword evidence="1" id="KW-0732">Signal</keyword>